<name>A0A4R1L643_9BACT</name>
<keyword evidence="8" id="KW-1185">Reference proteome</keyword>
<dbReference type="Pfam" id="PF07731">
    <property type="entry name" value="Cu-oxidase_2"/>
    <property type="match status" value="1"/>
</dbReference>
<dbReference type="InterPro" id="IPR008972">
    <property type="entry name" value="Cupredoxin"/>
</dbReference>
<protein>
    <submittedName>
        <fullName evidence="7">FtsP/CotA-like multicopper oxidase with cupredoxin domain</fullName>
    </submittedName>
</protein>
<dbReference type="RefSeq" id="WP_131993449.1">
    <property type="nucleotide sequence ID" value="NZ_SMGK01000002.1"/>
</dbReference>
<dbReference type="SUPFAM" id="SSF49503">
    <property type="entry name" value="Cupredoxins"/>
    <property type="match status" value="3"/>
</dbReference>
<dbReference type="GO" id="GO:0005507">
    <property type="term" value="F:copper ion binding"/>
    <property type="evidence" value="ECO:0007669"/>
    <property type="project" value="InterPro"/>
</dbReference>
<keyword evidence="1" id="KW-0479">Metal-binding</keyword>
<evidence type="ECO:0000256" key="3">
    <source>
        <dbReference type="ARBA" id="ARBA00023008"/>
    </source>
</evidence>
<dbReference type="EMBL" id="SMGK01000002">
    <property type="protein sequence ID" value="TCK73632.1"/>
    <property type="molecule type" value="Genomic_DNA"/>
</dbReference>
<dbReference type="AlphaFoldDB" id="A0A4R1L643"/>
<keyword evidence="2" id="KW-0560">Oxidoreductase</keyword>
<gene>
    <name evidence="7" type="ORF">C7378_1245</name>
</gene>
<reference evidence="7 8" key="1">
    <citation type="submission" date="2019-03" db="EMBL/GenBank/DDBJ databases">
        <title>Genomic Encyclopedia of Type Strains, Phase IV (KMG-IV): sequencing the most valuable type-strain genomes for metagenomic binning, comparative biology and taxonomic classification.</title>
        <authorList>
            <person name="Goeker M."/>
        </authorList>
    </citation>
    <scope>NUCLEOTIDE SEQUENCE [LARGE SCALE GENOMIC DNA]</scope>
    <source>
        <strain evidence="7 8">DSM 103428</strain>
    </source>
</reference>
<organism evidence="7 8">
    <name type="scientific">Acidipila rosea</name>
    <dbReference type="NCBI Taxonomy" id="768535"/>
    <lineage>
        <taxon>Bacteria</taxon>
        <taxon>Pseudomonadati</taxon>
        <taxon>Acidobacteriota</taxon>
        <taxon>Terriglobia</taxon>
        <taxon>Terriglobales</taxon>
        <taxon>Acidobacteriaceae</taxon>
        <taxon>Acidipila</taxon>
    </lineage>
</organism>
<evidence type="ECO:0000256" key="1">
    <source>
        <dbReference type="ARBA" id="ARBA00022723"/>
    </source>
</evidence>
<comment type="caution">
    <text evidence="7">The sequence shown here is derived from an EMBL/GenBank/DDBJ whole genome shotgun (WGS) entry which is preliminary data.</text>
</comment>
<proteinExistence type="predicted"/>
<dbReference type="OrthoDB" id="9757546at2"/>
<accession>A0A4R1L643</accession>
<feature type="domain" description="Plastocyanin-like" evidence="6">
    <location>
        <begin position="46"/>
        <end position="157"/>
    </location>
</feature>
<dbReference type="PANTHER" id="PTHR11709:SF394">
    <property type="entry name" value="FI03373P-RELATED"/>
    <property type="match status" value="1"/>
</dbReference>
<evidence type="ECO:0000313" key="7">
    <source>
        <dbReference type="EMBL" id="TCK73632.1"/>
    </source>
</evidence>
<feature type="domain" description="Plastocyanin-like" evidence="5">
    <location>
        <begin position="356"/>
        <end position="456"/>
    </location>
</feature>
<evidence type="ECO:0000313" key="8">
    <source>
        <dbReference type="Proteomes" id="UP000295210"/>
    </source>
</evidence>
<evidence type="ECO:0000259" key="4">
    <source>
        <dbReference type="Pfam" id="PF00394"/>
    </source>
</evidence>
<dbReference type="Proteomes" id="UP000295210">
    <property type="component" value="Unassembled WGS sequence"/>
</dbReference>
<dbReference type="InterPro" id="IPR001117">
    <property type="entry name" value="Cu-oxidase_2nd"/>
</dbReference>
<evidence type="ECO:0000259" key="6">
    <source>
        <dbReference type="Pfam" id="PF07732"/>
    </source>
</evidence>
<feature type="domain" description="Plastocyanin-like" evidence="4">
    <location>
        <begin position="202"/>
        <end position="289"/>
    </location>
</feature>
<evidence type="ECO:0000259" key="5">
    <source>
        <dbReference type="Pfam" id="PF07731"/>
    </source>
</evidence>
<dbReference type="Gene3D" id="2.60.40.420">
    <property type="entry name" value="Cupredoxins - blue copper proteins"/>
    <property type="match status" value="3"/>
</dbReference>
<keyword evidence="3" id="KW-0186">Copper</keyword>
<sequence length="462" mass="50808">MNRRNFLSAAGLVLAERSLHAALPRAPQASGKANHSIRIEPCTIDIGSGVKIETLAYNGQVPGPLLRLREGVPVTIDVTNASSHPDIVHWHGLAIDSLNDGAMEEGSPMIPVGKTQRYSFTPKPSGTRWYHTHTTAYDNLAIGTYTGQFGFLLIEGKDQPAPYDQEVNLAVHHWEPSFVPMVETMRAESSNKPLTTGSDVGYKYATINAHMLGSGEPIRVKKGQRVLMRLLNASATENVVLALPGHSFKIIAMDGNPVPNPKSVEVLSLAVAERVDAIVEMNSPGVWVLGSTLEKARQMGLGIVIEYAGSTGAPVWKDPQPVAWDYSQFANAAASPQPDKSFVLTFRDFGPKQGSKFDTWTINNQSWPEIEPLMVEQGKRYRLIFRNGSGDQHPMHLHRHTFEVAAIGNKQMSGLKKDVINVMPLDTVSVDFIADNPGDTLMHCHQQLHMDYGFMQLIKYSE</sequence>
<dbReference type="PANTHER" id="PTHR11709">
    <property type="entry name" value="MULTI-COPPER OXIDASE"/>
    <property type="match status" value="1"/>
</dbReference>
<dbReference type="InterPro" id="IPR011706">
    <property type="entry name" value="Cu-oxidase_C"/>
</dbReference>
<dbReference type="InterPro" id="IPR045087">
    <property type="entry name" value="Cu-oxidase_fam"/>
</dbReference>
<dbReference type="InterPro" id="IPR011707">
    <property type="entry name" value="Cu-oxidase-like_N"/>
</dbReference>
<dbReference type="Pfam" id="PF07732">
    <property type="entry name" value="Cu-oxidase_3"/>
    <property type="match status" value="1"/>
</dbReference>
<dbReference type="GO" id="GO:0016491">
    <property type="term" value="F:oxidoreductase activity"/>
    <property type="evidence" value="ECO:0007669"/>
    <property type="project" value="UniProtKB-KW"/>
</dbReference>
<evidence type="ECO:0000256" key="2">
    <source>
        <dbReference type="ARBA" id="ARBA00023002"/>
    </source>
</evidence>
<dbReference type="Pfam" id="PF00394">
    <property type="entry name" value="Cu-oxidase"/>
    <property type="match status" value="1"/>
</dbReference>